<reference evidence="2" key="2">
    <citation type="submission" date="2018-05" db="EMBL/GenBank/DDBJ databases">
        <title>OmerRS3 (Oryza meridionalis Reference Sequence Version 3).</title>
        <authorList>
            <person name="Zhang J."/>
            <person name="Kudrna D."/>
            <person name="Lee S."/>
            <person name="Talag J."/>
            <person name="Welchert J."/>
            <person name="Wing R.A."/>
        </authorList>
    </citation>
    <scope>NUCLEOTIDE SEQUENCE [LARGE SCALE GENOMIC DNA]</scope>
    <source>
        <strain evidence="2">cv. OR44</strain>
    </source>
</reference>
<organism evidence="2">
    <name type="scientific">Oryza meridionalis</name>
    <dbReference type="NCBI Taxonomy" id="40149"/>
    <lineage>
        <taxon>Eukaryota</taxon>
        <taxon>Viridiplantae</taxon>
        <taxon>Streptophyta</taxon>
        <taxon>Embryophyta</taxon>
        <taxon>Tracheophyta</taxon>
        <taxon>Spermatophyta</taxon>
        <taxon>Magnoliopsida</taxon>
        <taxon>Liliopsida</taxon>
        <taxon>Poales</taxon>
        <taxon>Poaceae</taxon>
        <taxon>BOP clade</taxon>
        <taxon>Oryzoideae</taxon>
        <taxon>Oryzeae</taxon>
        <taxon>Oryzinae</taxon>
        <taxon>Oryza</taxon>
    </lineage>
</organism>
<feature type="compositionally biased region" description="Polar residues" evidence="1">
    <location>
        <begin position="26"/>
        <end position="37"/>
    </location>
</feature>
<dbReference type="Proteomes" id="UP000008021">
    <property type="component" value="Chromosome 6"/>
</dbReference>
<proteinExistence type="predicted"/>
<evidence type="ECO:0000313" key="2">
    <source>
        <dbReference type="EnsemblPlants" id="OMERI06G23550.1"/>
    </source>
</evidence>
<accession>A0A0E0E4S6</accession>
<dbReference type="AlphaFoldDB" id="A0A0E0E4S6"/>
<evidence type="ECO:0000313" key="3">
    <source>
        <dbReference type="Proteomes" id="UP000008021"/>
    </source>
</evidence>
<keyword evidence="3" id="KW-1185">Reference proteome</keyword>
<protein>
    <submittedName>
        <fullName evidence="2">Uncharacterized protein</fullName>
    </submittedName>
</protein>
<dbReference type="HOGENOM" id="CLU_2675253_0_0_1"/>
<reference evidence="2" key="1">
    <citation type="submission" date="2015-04" db="UniProtKB">
        <authorList>
            <consortium name="EnsemblPlants"/>
        </authorList>
    </citation>
    <scope>IDENTIFICATION</scope>
</reference>
<feature type="region of interest" description="Disordered" evidence="1">
    <location>
        <begin position="1"/>
        <end position="37"/>
    </location>
</feature>
<evidence type="ECO:0000256" key="1">
    <source>
        <dbReference type="SAM" id="MobiDB-lite"/>
    </source>
</evidence>
<dbReference type="EnsemblPlants" id="OMERI06G23550.1">
    <property type="protein sequence ID" value="OMERI06G23550.1"/>
    <property type="gene ID" value="OMERI06G23550"/>
</dbReference>
<sequence length="75" mass="7862">MFDDFDAGQNYSPTHTATACPAADSQLRSPGSTPPMCSSCSTELVHTRSSSFVGRHEYVAPEVARGGGHGTGMDQ</sequence>
<dbReference type="Gramene" id="OMERI06G23550.1">
    <property type="protein sequence ID" value="OMERI06G23550.1"/>
    <property type="gene ID" value="OMERI06G23550"/>
</dbReference>
<name>A0A0E0E4S6_9ORYZ</name>